<feature type="compositionally biased region" description="Gly residues" evidence="1">
    <location>
        <begin position="336"/>
        <end position="347"/>
    </location>
</feature>
<proteinExistence type="predicted"/>
<feature type="compositionally biased region" description="Basic and acidic residues" evidence="1">
    <location>
        <begin position="362"/>
        <end position="378"/>
    </location>
</feature>
<reference evidence="2 3" key="1">
    <citation type="submission" date="2021-03" db="EMBL/GenBank/DDBJ databases">
        <title>Sequencing the genomes of 1000 actinobacteria strains.</title>
        <authorList>
            <person name="Klenk H.-P."/>
        </authorList>
    </citation>
    <scope>NUCLEOTIDE SEQUENCE [LARGE SCALE GENOMIC DNA]</scope>
    <source>
        <strain evidence="2 3">DSM 44580</strain>
    </source>
</reference>
<evidence type="ECO:0000313" key="2">
    <source>
        <dbReference type="EMBL" id="MBP2478054.1"/>
    </source>
</evidence>
<name>A0ABS5AN99_9PSEU</name>
<dbReference type="Proteomes" id="UP001519363">
    <property type="component" value="Unassembled WGS sequence"/>
</dbReference>
<comment type="caution">
    <text evidence="2">The sequence shown here is derived from an EMBL/GenBank/DDBJ whole genome shotgun (WGS) entry which is preliminary data.</text>
</comment>
<dbReference type="EMBL" id="JAGIOO010000001">
    <property type="protein sequence ID" value="MBP2478054.1"/>
    <property type="molecule type" value="Genomic_DNA"/>
</dbReference>
<organism evidence="2 3">
    <name type="scientific">Crossiella equi</name>
    <dbReference type="NCBI Taxonomy" id="130796"/>
    <lineage>
        <taxon>Bacteria</taxon>
        <taxon>Bacillati</taxon>
        <taxon>Actinomycetota</taxon>
        <taxon>Actinomycetes</taxon>
        <taxon>Pseudonocardiales</taxon>
        <taxon>Pseudonocardiaceae</taxon>
        <taxon>Crossiella</taxon>
    </lineage>
</organism>
<feature type="region of interest" description="Disordered" evidence="1">
    <location>
        <begin position="193"/>
        <end position="263"/>
    </location>
</feature>
<feature type="region of interest" description="Disordered" evidence="1">
    <location>
        <begin position="312"/>
        <end position="399"/>
    </location>
</feature>
<dbReference type="RefSeq" id="WP_209707518.1">
    <property type="nucleotide sequence ID" value="NZ_JAGIOO010000001.1"/>
</dbReference>
<evidence type="ECO:0000313" key="3">
    <source>
        <dbReference type="Proteomes" id="UP001519363"/>
    </source>
</evidence>
<evidence type="ECO:0000256" key="1">
    <source>
        <dbReference type="SAM" id="MobiDB-lite"/>
    </source>
</evidence>
<protein>
    <recommendedName>
        <fullName evidence="4">PPE family protein</fullName>
    </recommendedName>
</protein>
<dbReference type="InterPro" id="IPR038332">
    <property type="entry name" value="PPE_sf"/>
</dbReference>
<feature type="compositionally biased region" description="Pro residues" evidence="1">
    <location>
        <begin position="321"/>
        <end position="335"/>
    </location>
</feature>
<feature type="compositionally biased region" description="Gly residues" evidence="1">
    <location>
        <begin position="247"/>
        <end position="257"/>
    </location>
</feature>
<feature type="compositionally biased region" description="Low complexity" evidence="1">
    <location>
        <begin position="226"/>
        <end position="237"/>
    </location>
</feature>
<accession>A0ABS5AN99</accession>
<keyword evidence="3" id="KW-1185">Reference proteome</keyword>
<sequence>MSQGPSIRYNRFEGVELAQKYAWVQNGPGSGAVEGTTQVLREAHELVAQAHQRVVGFLARLGLSWEGAAAEAMIQAGDEAVRWAEGSLEVTAASLERIAVHGVDFAETKPRIAPPEPVVDLKQIAVGVFSPLVLVALGEDPLSRLADNKAKDDAANRALYAYEQSARAGIEPLPALPDPPAIALDVVGVVPPRQPREPRLPGGGDPGLVRPGVDPDRERGTGPGQPGVTQPGGTQPGRETTEVAGAVPGGATPGGPGTVPSGSPGAMVPEAGGRSGGASGWLGGGFGPGAGGLGAGGVVGLGGAGGAGGYRGNGAGASPHTPVPRAPAPRTPAPPGGGAGVPGGKAGVPGMPGPVPTPPGGRAEDDLEHTSRFRKLSDEIYGLDDLPSVPPPVIGEGES</sequence>
<dbReference type="Gene3D" id="1.20.1260.20">
    <property type="entry name" value="PPE superfamily"/>
    <property type="match status" value="1"/>
</dbReference>
<evidence type="ECO:0008006" key="4">
    <source>
        <dbReference type="Google" id="ProtNLM"/>
    </source>
</evidence>
<gene>
    <name evidence="2" type="ORF">JOF53_006926</name>
</gene>